<comment type="caution">
    <text evidence="1">The sequence shown here is derived from an EMBL/GenBank/DDBJ whole genome shotgun (WGS) entry which is preliminary data.</text>
</comment>
<evidence type="ECO:0000313" key="2">
    <source>
        <dbReference type="Proteomes" id="UP001165488"/>
    </source>
</evidence>
<dbReference type="Proteomes" id="UP001165488">
    <property type="component" value="Unassembled WGS sequence"/>
</dbReference>
<evidence type="ECO:0000313" key="1">
    <source>
        <dbReference type="EMBL" id="MCH7396501.1"/>
    </source>
</evidence>
<proteinExistence type="predicted"/>
<accession>A0ABS9UIQ9</accession>
<dbReference type="RefSeq" id="WP_241273022.1">
    <property type="nucleotide sequence ID" value="NZ_JAKZGS010000001.1"/>
</dbReference>
<gene>
    <name evidence="1" type="ORF">MM236_00815</name>
</gene>
<organism evidence="1 2">
    <name type="scientific">Belliella calami</name>
    <dbReference type="NCBI Taxonomy" id="2923436"/>
    <lineage>
        <taxon>Bacteria</taxon>
        <taxon>Pseudomonadati</taxon>
        <taxon>Bacteroidota</taxon>
        <taxon>Cytophagia</taxon>
        <taxon>Cytophagales</taxon>
        <taxon>Cyclobacteriaceae</taxon>
        <taxon>Belliella</taxon>
    </lineage>
</organism>
<evidence type="ECO:0008006" key="3">
    <source>
        <dbReference type="Google" id="ProtNLM"/>
    </source>
</evidence>
<dbReference type="EMBL" id="JAKZGS010000001">
    <property type="protein sequence ID" value="MCH7396501.1"/>
    <property type="molecule type" value="Genomic_DNA"/>
</dbReference>
<keyword evidence="2" id="KW-1185">Reference proteome</keyword>
<name>A0ABS9UIQ9_9BACT</name>
<sequence length="129" mass="15094">MEDFKIEFEKLKSKNSYKTIEQEAIRYFFGKSTQELLSGTRLNNSNETPYLNKRVGGRGGFRFYYLLIIKNNSLYLMFVHAKSGAWGSENITDESKAFLYKKVLRCIETKNLYSLSLSENMDKIVFDKL</sequence>
<reference evidence="1" key="1">
    <citation type="submission" date="2022-03" db="EMBL/GenBank/DDBJ databases">
        <title>De novo assembled genomes of Belliella spp. (Cyclobacteriaceae) strains.</title>
        <authorList>
            <person name="Szabo A."/>
            <person name="Korponai K."/>
            <person name="Felfoldi T."/>
        </authorList>
    </citation>
    <scope>NUCLEOTIDE SEQUENCE</scope>
    <source>
        <strain evidence="1">DSM 107340</strain>
    </source>
</reference>
<protein>
    <recommendedName>
        <fullName evidence="3">Type II toxin-antitoxin system RelE/ParE family toxin</fullName>
    </recommendedName>
</protein>